<gene>
    <name evidence="19" type="ORF">G5575_06005</name>
</gene>
<feature type="domain" description="PAS" evidence="17">
    <location>
        <begin position="54"/>
        <end position="110"/>
    </location>
</feature>
<keyword evidence="6" id="KW-0716">Sensory transduction</keyword>
<dbReference type="Gene3D" id="3.30.565.10">
    <property type="entry name" value="Histidine kinase-like ATPase, C-terminal domain"/>
    <property type="match status" value="1"/>
</dbReference>
<dbReference type="InterPro" id="IPR013655">
    <property type="entry name" value="PAS_fold_3"/>
</dbReference>
<evidence type="ECO:0000256" key="6">
    <source>
        <dbReference type="ARBA" id="ARBA00022606"/>
    </source>
</evidence>
<keyword evidence="7" id="KW-0285">Flavoprotein</keyword>
<keyword evidence="11" id="KW-0547">Nucleotide-binding</keyword>
<feature type="domain" description="PAC" evidence="18">
    <location>
        <begin position="558"/>
        <end position="610"/>
    </location>
</feature>
<dbReference type="SMART" id="SM00086">
    <property type="entry name" value="PAC"/>
    <property type="match status" value="2"/>
</dbReference>
<evidence type="ECO:0000256" key="11">
    <source>
        <dbReference type="ARBA" id="ARBA00022741"/>
    </source>
</evidence>
<evidence type="ECO:0000256" key="9">
    <source>
        <dbReference type="ARBA" id="ARBA00022679"/>
    </source>
</evidence>
<evidence type="ECO:0000256" key="5">
    <source>
        <dbReference type="ARBA" id="ARBA00022553"/>
    </source>
</evidence>
<evidence type="ECO:0000256" key="1">
    <source>
        <dbReference type="ARBA" id="ARBA00000085"/>
    </source>
</evidence>
<evidence type="ECO:0000256" key="13">
    <source>
        <dbReference type="ARBA" id="ARBA00022840"/>
    </source>
</evidence>
<dbReference type="RefSeq" id="WP_164533486.1">
    <property type="nucleotide sequence ID" value="NZ_JAALFG010000001.1"/>
</dbReference>
<dbReference type="InterPro" id="IPR013656">
    <property type="entry name" value="PAS_4"/>
</dbReference>
<organism evidence="19 20">
    <name type="scientific">Devosia aurantiaca</name>
    <dbReference type="NCBI Taxonomy" id="2714858"/>
    <lineage>
        <taxon>Bacteria</taxon>
        <taxon>Pseudomonadati</taxon>
        <taxon>Pseudomonadota</taxon>
        <taxon>Alphaproteobacteria</taxon>
        <taxon>Hyphomicrobiales</taxon>
        <taxon>Devosiaceae</taxon>
        <taxon>Devosia</taxon>
    </lineage>
</organism>
<reference evidence="19 20" key="1">
    <citation type="submission" date="2020-02" db="EMBL/GenBank/DDBJ databases">
        <authorList>
            <person name="Khan S.A."/>
            <person name="Jeon C.O."/>
            <person name="Chun B.H."/>
        </authorList>
    </citation>
    <scope>NUCLEOTIDE SEQUENCE [LARGE SCALE GENOMIC DNA]</scope>
    <source>
        <strain evidence="19 20">H239</strain>
    </source>
</reference>
<dbReference type="InterPro" id="IPR001610">
    <property type="entry name" value="PAC"/>
</dbReference>
<keyword evidence="15" id="KW-0843">Virulence</keyword>
<dbReference type="SMART" id="SM00911">
    <property type="entry name" value="HWE_HK"/>
    <property type="match status" value="1"/>
</dbReference>
<sequence length="807" mass="91832">MCHWSKGYLVGWLGINFETPHVFSPAEIELAQEVGERTWAALERARAEQALRESEEKYRSLFDAMVEGFSVVEIVRDDAGRAVDIKYIELNPAFEQQTGLLREEVVGRTLSEIYTSGDVGRWLNPIAAVADTGRPIVLEEYSERVHRWFESSMYDRGGDRVAVFYHDVTARKQVEQKEHETKKNQDFLLRLSDALRAETAADAVAQRAIDLLLEHLRVDRCFIAYYRLEEDELDFRYQTGRKGVLLLPETVRLSDFPDAFETVRESTIVINDDLEREGVSSAERDNTMALGMRARLGSTVRLGPKRPVASLVAECAEPRYWTDAEIALVEDAAERIWAAIEQARAQEALFASEERLRQFGEASQDVLWIRDCEHLQWQYLTPAFETIYGLKREEALSGNNYRSWIELIHPEDRTLASENIRRVRNGEHVTFEYRVKRPRDGAIRWLRNTDFPITNAGGEVILIGGIGEDITAEKLVQEELKASEERLRNATEVGKLGLWDWDMRSNTVHWSDQHFRLEGYEVGEVVPSYETWIARVHPDDREGAEAALSRARDAHEEFNHEFRTVHPDRSVHWLLGRGQFFYDETGAPIRMVGAMLDVTLQRNWQERQNILVAELQHRTRNLITVVRSIANETLSTSSSLEDFKHAFGDRMGRLSAVQGLLSRSESEPITIGKLVELELDALGAQSGERVVVSGPPIVLRNSTVQTIALALHELATNALKYGALSIEGGRLSVTWRELQKDGARWLDFLWEEYGISPEPRALSATPNGGYGRRLIEHALPYSLAADVEYELGSDALRCAVKMPLDQD</sequence>
<dbReference type="InterPro" id="IPR011102">
    <property type="entry name" value="Sig_transdc_His_kinase_HWE"/>
</dbReference>
<evidence type="ECO:0000313" key="19">
    <source>
        <dbReference type="EMBL" id="NGP17285.1"/>
    </source>
</evidence>
<keyword evidence="14" id="KW-0157">Chromophore</keyword>
<evidence type="ECO:0000313" key="20">
    <source>
        <dbReference type="Proteomes" id="UP000474802"/>
    </source>
</evidence>
<dbReference type="EMBL" id="JAALFG010000001">
    <property type="protein sequence ID" value="NGP17285.1"/>
    <property type="molecule type" value="Genomic_DNA"/>
</dbReference>
<evidence type="ECO:0000259" key="17">
    <source>
        <dbReference type="PROSITE" id="PS50112"/>
    </source>
</evidence>
<evidence type="ECO:0000256" key="2">
    <source>
        <dbReference type="ARBA" id="ARBA00012438"/>
    </source>
</evidence>
<keyword evidence="12" id="KW-0418">Kinase</keyword>
<evidence type="ECO:0000256" key="7">
    <source>
        <dbReference type="ARBA" id="ARBA00022630"/>
    </source>
</evidence>
<dbReference type="Gene3D" id="2.10.70.100">
    <property type="match status" value="1"/>
</dbReference>
<evidence type="ECO:0000256" key="3">
    <source>
        <dbReference type="ARBA" id="ARBA00021740"/>
    </source>
</evidence>
<keyword evidence="20" id="KW-1185">Reference proteome</keyword>
<feature type="domain" description="PAS" evidence="17">
    <location>
        <begin position="483"/>
        <end position="555"/>
    </location>
</feature>
<evidence type="ECO:0000256" key="14">
    <source>
        <dbReference type="ARBA" id="ARBA00022991"/>
    </source>
</evidence>
<keyword evidence="13" id="KW-0067">ATP-binding</keyword>
<reference evidence="19 20" key="2">
    <citation type="submission" date="2020-03" db="EMBL/GenBank/DDBJ databases">
        <title>Devosia chinhatensis sp. nov., isolated from a hexachlorocyclohexane (HCH) dump site in India.</title>
        <authorList>
            <person name="Kumar M."/>
            <person name="Lal R."/>
        </authorList>
    </citation>
    <scope>NUCLEOTIDE SEQUENCE [LARGE SCALE GENOMIC DNA]</scope>
    <source>
        <strain evidence="19 20">H239</strain>
    </source>
</reference>
<dbReference type="InterPro" id="IPR035965">
    <property type="entry name" value="PAS-like_dom_sf"/>
</dbReference>
<dbReference type="SMART" id="SM00065">
    <property type="entry name" value="GAF"/>
    <property type="match status" value="1"/>
</dbReference>
<dbReference type="EC" id="2.7.13.3" evidence="2"/>
<dbReference type="AlphaFoldDB" id="A0A6M1SQ01"/>
<dbReference type="Pfam" id="PF08447">
    <property type="entry name" value="PAS_3"/>
    <property type="match status" value="2"/>
</dbReference>
<dbReference type="Gene3D" id="3.30.450.40">
    <property type="match status" value="2"/>
</dbReference>
<evidence type="ECO:0000256" key="15">
    <source>
        <dbReference type="ARBA" id="ARBA00023026"/>
    </source>
</evidence>
<dbReference type="GO" id="GO:0009881">
    <property type="term" value="F:photoreceptor activity"/>
    <property type="evidence" value="ECO:0007669"/>
    <property type="project" value="UniProtKB-KW"/>
</dbReference>
<evidence type="ECO:0000256" key="16">
    <source>
        <dbReference type="ARBA" id="ARBA00023170"/>
    </source>
</evidence>
<keyword evidence="4" id="KW-0600">Photoreceptor protein</keyword>
<comment type="catalytic activity">
    <reaction evidence="1">
        <text>ATP + protein L-histidine = ADP + protein N-phospho-L-histidine.</text>
        <dbReference type="EC" id="2.7.13.3"/>
    </reaction>
</comment>
<dbReference type="InterPro" id="IPR003018">
    <property type="entry name" value="GAF"/>
</dbReference>
<evidence type="ECO:0000256" key="10">
    <source>
        <dbReference type="ARBA" id="ARBA00022737"/>
    </source>
</evidence>
<evidence type="ECO:0000259" key="18">
    <source>
        <dbReference type="PROSITE" id="PS50113"/>
    </source>
</evidence>
<dbReference type="Pfam" id="PF01590">
    <property type="entry name" value="GAF"/>
    <property type="match status" value="1"/>
</dbReference>
<comment type="caution">
    <text evidence="19">The sequence shown here is derived from an EMBL/GenBank/DDBJ whole genome shotgun (WGS) entry which is preliminary data.</text>
</comment>
<dbReference type="GO" id="GO:0004673">
    <property type="term" value="F:protein histidine kinase activity"/>
    <property type="evidence" value="ECO:0007669"/>
    <property type="project" value="UniProtKB-EC"/>
</dbReference>
<dbReference type="InterPro" id="IPR000014">
    <property type="entry name" value="PAS"/>
</dbReference>
<dbReference type="SUPFAM" id="SSF55781">
    <property type="entry name" value="GAF domain-like"/>
    <property type="match status" value="2"/>
</dbReference>
<dbReference type="Gene3D" id="3.30.450.20">
    <property type="entry name" value="PAS domain"/>
    <property type="match status" value="3"/>
</dbReference>
<dbReference type="SMART" id="SM00091">
    <property type="entry name" value="PAS"/>
    <property type="match status" value="3"/>
</dbReference>
<dbReference type="PANTHER" id="PTHR41523">
    <property type="entry name" value="TWO-COMPONENT SYSTEM SENSOR PROTEIN"/>
    <property type="match status" value="1"/>
</dbReference>
<dbReference type="GO" id="GO:0005524">
    <property type="term" value="F:ATP binding"/>
    <property type="evidence" value="ECO:0007669"/>
    <property type="project" value="UniProtKB-KW"/>
</dbReference>
<name>A0A6M1SQ01_9HYPH</name>
<dbReference type="PANTHER" id="PTHR41523:SF8">
    <property type="entry name" value="ETHYLENE RESPONSE SENSOR PROTEIN"/>
    <property type="match status" value="1"/>
</dbReference>
<accession>A0A6M1SQ01</accession>
<dbReference type="CDD" id="cd00130">
    <property type="entry name" value="PAS"/>
    <property type="match status" value="3"/>
</dbReference>
<dbReference type="Pfam" id="PF07536">
    <property type="entry name" value="HWE_HK"/>
    <property type="match status" value="1"/>
</dbReference>
<dbReference type="InterPro" id="IPR029016">
    <property type="entry name" value="GAF-like_dom_sf"/>
</dbReference>
<dbReference type="NCBIfam" id="TIGR00229">
    <property type="entry name" value="sensory_box"/>
    <property type="match status" value="3"/>
</dbReference>
<evidence type="ECO:0000256" key="12">
    <source>
        <dbReference type="ARBA" id="ARBA00022777"/>
    </source>
</evidence>
<dbReference type="Pfam" id="PF08448">
    <property type="entry name" value="PAS_4"/>
    <property type="match status" value="1"/>
</dbReference>
<dbReference type="PROSITE" id="PS50113">
    <property type="entry name" value="PAC"/>
    <property type="match status" value="2"/>
</dbReference>
<protein>
    <recommendedName>
        <fullName evidence="3">Blue-light-activated histidine kinase</fullName>
        <ecNumber evidence="2">2.7.13.3</ecNumber>
    </recommendedName>
</protein>
<proteinExistence type="predicted"/>
<keyword evidence="5" id="KW-0597">Phosphoprotein</keyword>
<keyword evidence="8" id="KW-0288">FMN</keyword>
<dbReference type="Proteomes" id="UP000474802">
    <property type="component" value="Unassembled WGS sequence"/>
</dbReference>
<dbReference type="InterPro" id="IPR036890">
    <property type="entry name" value="HATPase_C_sf"/>
</dbReference>
<dbReference type="PROSITE" id="PS50112">
    <property type="entry name" value="PAS"/>
    <property type="match status" value="3"/>
</dbReference>
<dbReference type="InterPro" id="IPR000700">
    <property type="entry name" value="PAS-assoc_C"/>
</dbReference>
<feature type="domain" description="PAS" evidence="17">
    <location>
        <begin position="352"/>
        <end position="427"/>
    </location>
</feature>
<evidence type="ECO:0000256" key="8">
    <source>
        <dbReference type="ARBA" id="ARBA00022643"/>
    </source>
</evidence>
<keyword evidence="9" id="KW-0808">Transferase</keyword>
<evidence type="ECO:0000256" key="4">
    <source>
        <dbReference type="ARBA" id="ARBA00022543"/>
    </source>
</evidence>
<feature type="domain" description="PAC" evidence="18">
    <location>
        <begin position="429"/>
        <end position="482"/>
    </location>
</feature>
<dbReference type="SUPFAM" id="SSF55785">
    <property type="entry name" value="PYP-like sensor domain (PAS domain)"/>
    <property type="match status" value="3"/>
</dbReference>
<keyword evidence="16" id="KW-0675">Receptor</keyword>
<keyword evidence="10" id="KW-0677">Repeat</keyword>